<accession>A0A2H9TJ31</accession>
<sequence>MQMVDKTFRTISPTHMARLEQSLQNIGDSWLRIASHCIVGQDYGAFEIRDAFLLVRNSEAIRAFVCSVFQIILLLNQTARDNSPLEWPIYTDATISFKNILATLGDAFLCGEGDIWRHISYVVGESLIPYCACPLDGFQWQIERLGSSIGDGFRLCRIADQHALVPLARSSPLERLSVVYSHFGISTKEFPIADIINRVQSTTMRLLWRIRAAWQHRSLESLLSEEIRLLGFVPDAKDPVLQWSRYANMTYGKYVGTHVEALVDPIVTANILSKYGVQAITSHEQLSLIGFPEDLRPSDSETLCIDHCRVYFGTLFDLVTLQRDRFKHIPILSNLLRLVFRRYVDCYRFRHAISAKASIVLTWKRSRAQRQFQQHCRLSVHCSKHYRRYSAILRHVRVKIASSTLCSIVRQTLARSKQKSLTAHRHSHSVRIIFQLWLAYRCRLQLQIVTSGSTLISTVYTRFRDQVKFRAYQFSATTVQSIIRCQFVAARFKKFESGALLLCTVWEMSRERKIIHGFLSASQKSIVIMSHYRAYRYRLKVLQTRQQNTEKRIERIVSILLQSLYSKKLRQSQALNRRIIGCYKIWKAQSVIHSSLAVCLISAAFRRFSTKKAFVGKLEHSALTSKARLALAQIKGKSLSQITAGCQSLATMIAISKDCIKQLDIEALAQRLVELLSNGNQSLPYVGMAKQAAILLSHVPIELRLTHREALIDSMLSHKGVPDLLVDLSALLPGDILTDLSHRKLAVLCAYCKKKSKLTIAVKMRDGSLVPQGELYRQCLQRILGAEIP</sequence>
<proteinExistence type="predicted"/>
<comment type="caution">
    <text evidence="1">The sequence shown here is derived from an EMBL/GenBank/DDBJ whole genome shotgun (WGS) entry which is preliminary data.</text>
</comment>
<evidence type="ECO:0000313" key="1">
    <source>
        <dbReference type="EMBL" id="PJF17640.1"/>
    </source>
</evidence>
<reference evidence="1 2" key="1">
    <citation type="submission" date="2016-10" db="EMBL/GenBank/DDBJ databases">
        <title>The genome of Paramicrosporidium saccamoebae is the missing link in understanding Cryptomycota and Microsporidia evolution.</title>
        <authorList>
            <person name="Quandt C.A."/>
            <person name="Beaudet D."/>
            <person name="Corsaro D."/>
            <person name="Michel R."/>
            <person name="Corradi N."/>
            <person name="James T."/>
        </authorList>
    </citation>
    <scope>NUCLEOTIDE SEQUENCE [LARGE SCALE GENOMIC DNA]</scope>
    <source>
        <strain evidence="1 2">KSL3</strain>
    </source>
</reference>
<keyword evidence="2" id="KW-1185">Reference proteome</keyword>
<gene>
    <name evidence="1" type="ORF">PSACC_02534</name>
</gene>
<protein>
    <submittedName>
        <fullName evidence="1">Uncharacterized protein</fullName>
    </submittedName>
</protein>
<name>A0A2H9TJ31_9FUNG</name>
<dbReference type="AlphaFoldDB" id="A0A2H9TJ31"/>
<organism evidence="1 2">
    <name type="scientific">Paramicrosporidium saccamoebae</name>
    <dbReference type="NCBI Taxonomy" id="1246581"/>
    <lineage>
        <taxon>Eukaryota</taxon>
        <taxon>Fungi</taxon>
        <taxon>Fungi incertae sedis</taxon>
        <taxon>Cryptomycota</taxon>
        <taxon>Cryptomycota incertae sedis</taxon>
        <taxon>Paramicrosporidium</taxon>
    </lineage>
</organism>
<dbReference type="EMBL" id="MTSL01000168">
    <property type="protein sequence ID" value="PJF17640.1"/>
    <property type="molecule type" value="Genomic_DNA"/>
</dbReference>
<dbReference type="Proteomes" id="UP000240830">
    <property type="component" value="Unassembled WGS sequence"/>
</dbReference>
<evidence type="ECO:0000313" key="2">
    <source>
        <dbReference type="Proteomes" id="UP000240830"/>
    </source>
</evidence>